<dbReference type="InterPro" id="IPR050782">
    <property type="entry name" value="PP1_regulatory_subunit_3"/>
</dbReference>
<feature type="region of interest" description="Disordered" evidence="1">
    <location>
        <begin position="22"/>
        <end position="58"/>
    </location>
</feature>
<keyword evidence="2" id="KW-1133">Transmembrane helix</keyword>
<evidence type="ECO:0000313" key="5">
    <source>
        <dbReference type="Proteomes" id="UP000261540"/>
    </source>
</evidence>
<dbReference type="Proteomes" id="UP000261540">
    <property type="component" value="Unplaced"/>
</dbReference>
<feature type="transmembrane region" description="Helical" evidence="2">
    <location>
        <begin position="1110"/>
        <end position="1140"/>
    </location>
</feature>
<dbReference type="InterPro" id="IPR005036">
    <property type="entry name" value="CBM21_dom"/>
</dbReference>
<organism evidence="4 5">
    <name type="scientific">Paramormyrops kingsleyae</name>
    <dbReference type="NCBI Taxonomy" id="1676925"/>
    <lineage>
        <taxon>Eukaryota</taxon>
        <taxon>Metazoa</taxon>
        <taxon>Chordata</taxon>
        <taxon>Craniata</taxon>
        <taxon>Vertebrata</taxon>
        <taxon>Euteleostomi</taxon>
        <taxon>Actinopterygii</taxon>
        <taxon>Neopterygii</taxon>
        <taxon>Teleostei</taxon>
        <taxon>Osteoglossocephala</taxon>
        <taxon>Osteoglossomorpha</taxon>
        <taxon>Osteoglossiformes</taxon>
        <taxon>Mormyridae</taxon>
        <taxon>Paramormyrops</taxon>
    </lineage>
</organism>
<dbReference type="InterPro" id="IPR038175">
    <property type="entry name" value="CBM21_dom_sf"/>
</dbReference>
<evidence type="ECO:0000256" key="1">
    <source>
        <dbReference type="SAM" id="MobiDB-lite"/>
    </source>
</evidence>
<feature type="compositionally biased region" description="Acidic residues" evidence="1">
    <location>
        <begin position="34"/>
        <end position="43"/>
    </location>
</feature>
<feature type="compositionally biased region" description="Acidic residues" evidence="1">
    <location>
        <begin position="103"/>
        <end position="114"/>
    </location>
</feature>
<proteinExistence type="predicted"/>
<protein>
    <submittedName>
        <fullName evidence="4">Protein phosphatase 1 regulatory subunit 3A-like</fullName>
    </submittedName>
</protein>
<sequence>MSNENNFLTLPSRQSVFTAIKNGRTPEGSCVSPVEDEDEEEVDETRLIPRSSPVPRKRGQSIFDETAEYMKMRMGLPSRRVSFADAGGRELVQVREFVAFESNEGDESEEEQEQEQTTARYSLHNSEPISIYSVRPDFHLPNEAELLLAVRNNKVQLEKVSSMEDEPLAFTGLIRVLNISFHKSVYVRFTMDGWKTFFDYPAEYLHGSNKLETDQFTFKLSFAQPYIFPGARIDFVVRYESAEGEYWANNCGKNYSVVLNLTCKQQSALGKEPGEEVMKGILKATSYRMETDTKEAMDVESEGGNIREKPSSVSVLPRIIQPEIDVENVDDTIFSPPSKSSRIIESEDDTLTSVESVKEQPPLISSAIEKPIPLTIQSPVPRPEAESYQEPDLEKEHLLTWESGNGATSPLNISSSSQYATDIAPAGSYLEPNSSIIHSTSAKSSQVTEYDPQISDVVKVPLQQDEVQPTTIVSQSLDSMDPDRNSQIQEQQTIAPRDFGLPDAEESIVEFRQEVGDCGSMSPEETKQFIIMAEEEEVMKISETRLGLESGQSATGEEPGTGASTMVPTTSGTYFGSDGRRIQCHANSDTEYTFPPSHLRRDLQRKMDDPVGISVTEDLRPMDEAHDTPVYKLLKERSMLQFGITSEATGSQDVTGKISGFSEVTVEPAELQNVSGEVTGSQDIVELGGSNNATAEVAGLQTVLGEGSESQDIMDEITGSQDVSGEVAGSLDIADLVREIQNVTSEDAGLQHNTGNVTELQNEVTGVQTVTGVTELQDIASEVGELQDITSKVTESQKVTGEIAQWQNVTGEVAGSQGLTVKVTESKDIAGKAVGLQNVKDELSRLQHLTVEVTGSQDMTGEVTELQNGTVEIEGSHNVTGEAAGSQNITDEIQGLKIVTGEVTGLQDITDEVTESKAIAGEVVELQNVTNELTRLQHLTAEVTGSQDIAGEVTELQNVPGEVAGSQDVPGEVPRLKCITVEVTGTQDITDEVAGSLGIRGEVSSSPGVTGEITLSGITGDVTGSLCITANLLSSAPAASSIILSAEKNDIPVLDDIFTCHPETRAITPQKMDSLGNEELSLNQQIFFDSLVSEVTMSEVLIHQALVKAFVTLVIEVCLVTVITNPSTLLIIGIFFMLYLL</sequence>
<dbReference type="Ensembl" id="ENSPKIT00000005816.1">
    <property type="protein sequence ID" value="ENSPKIP00000025094.1"/>
    <property type="gene ID" value="ENSPKIG00000008093.1"/>
</dbReference>
<reference evidence="4" key="1">
    <citation type="submission" date="2025-08" db="UniProtKB">
        <authorList>
            <consortium name="Ensembl"/>
        </authorList>
    </citation>
    <scope>IDENTIFICATION</scope>
</reference>
<dbReference type="PANTHER" id="PTHR12307:SF40">
    <property type="entry name" value="PROTEIN PHOSPHATASE 1 REGULATORY SUBUNIT 3F"/>
    <property type="match status" value="1"/>
</dbReference>
<keyword evidence="5" id="KW-1185">Reference proteome</keyword>
<dbReference type="GO" id="GO:0005979">
    <property type="term" value="P:regulation of glycogen biosynthetic process"/>
    <property type="evidence" value="ECO:0007669"/>
    <property type="project" value="TreeGrafter"/>
</dbReference>
<dbReference type="STRING" id="1676925.ENSPKIP00000025094"/>
<dbReference type="GeneTree" id="ENSGT00390000013859"/>
<dbReference type="Pfam" id="PF03370">
    <property type="entry name" value="CBM_21"/>
    <property type="match status" value="1"/>
</dbReference>
<dbReference type="Gene3D" id="2.60.40.2440">
    <property type="entry name" value="Carbohydrate binding type-21 domain"/>
    <property type="match status" value="1"/>
</dbReference>
<dbReference type="GO" id="GO:0000164">
    <property type="term" value="C:protein phosphatase type 1 complex"/>
    <property type="evidence" value="ECO:0007669"/>
    <property type="project" value="TreeGrafter"/>
</dbReference>
<feature type="region of interest" description="Disordered" evidence="1">
    <location>
        <begin position="549"/>
        <end position="568"/>
    </location>
</feature>
<dbReference type="GO" id="GO:2001069">
    <property type="term" value="F:glycogen binding"/>
    <property type="evidence" value="ECO:0007669"/>
    <property type="project" value="TreeGrafter"/>
</dbReference>
<dbReference type="OrthoDB" id="8942186at2759"/>
<dbReference type="PANTHER" id="PTHR12307">
    <property type="entry name" value="PROTEIN PHOSPHATASE 1 REGULATORY SUBUNIT"/>
    <property type="match status" value="1"/>
</dbReference>
<reference evidence="4" key="2">
    <citation type="submission" date="2025-09" db="UniProtKB">
        <authorList>
            <consortium name="Ensembl"/>
        </authorList>
    </citation>
    <scope>IDENTIFICATION</scope>
</reference>
<keyword evidence="2" id="KW-0472">Membrane</keyword>
<dbReference type="KEGG" id="pki:111857026"/>
<accession>A0A3B3S2Y4</accession>
<feature type="domain" description="CBM21" evidence="3">
    <location>
        <begin position="149"/>
        <end position="258"/>
    </location>
</feature>
<dbReference type="GO" id="GO:0008157">
    <property type="term" value="F:protein phosphatase 1 binding"/>
    <property type="evidence" value="ECO:0007669"/>
    <property type="project" value="TreeGrafter"/>
</dbReference>
<evidence type="ECO:0000259" key="3">
    <source>
        <dbReference type="PROSITE" id="PS51159"/>
    </source>
</evidence>
<evidence type="ECO:0000313" key="4">
    <source>
        <dbReference type="Ensembl" id="ENSPKIP00000025094.1"/>
    </source>
</evidence>
<keyword evidence="2" id="KW-0812">Transmembrane</keyword>
<dbReference type="PROSITE" id="PS51159">
    <property type="entry name" value="CBM21"/>
    <property type="match status" value="1"/>
</dbReference>
<feature type="region of interest" description="Disordered" evidence="1">
    <location>
        <begin position="102"/>
        <end position="122"/>
    </location>
</feature>
<name>A0A3B3S2Y4_9TELE</name>
<dbReference type="AlphaFoldDB" id="A0A3B3S2Y4"/>
<evidence type="ECO:0000256" key="2">
    <source>
        <dbReference type="SAM" id="Phobius"/>
    </source>
</evidence>